<dbReference type="Gene3D" id="1.10.357.10">
    <property type="entry name" value="Tetracycline Repressor, domain 2"/>
    <property type="match status" value="1"/>
</dbReference>
<dbReference type="PANTHER" id="PTHR47506">
    <property type="entry name" value="TRANSCRIPTIONAL REGULATORY PROTEIN"/>
    <property type="match status" value="1"/>
</dbReference>
<evidence type="ECO:0000313" key="7">
    <source>
        <dbReference type="Proteomes" id="UP001528920"/>
    </source>
</evidence>
<feature type="domain" description="HTH tetR-type" evidence="5">
    <location>
        <begin position="6"/>
        <end position="66"/>
    </location>
</feature>
<keyword evidence="7" id="KW-1185">Reference proteome</keyword>
<gene>
    <name evidence="6" type="ORF">L3049_11635</name>
</gene>
<name>A0ABT5VTA1_9BACT</name>
<keyword evidence="3" id="KW-0804">Transcription</keyword>
<dbReference type="PANTHER" id="PTHR47506:SF1">
    <property type="entry name" value="HTH-TYPE TRANSCRIPTIONAL REGULATOR YJDC"/>
    <property type="match status" value="1"/>
</dbReference>
<dbReference type="Proteomes" id="UP001528920">
    <property type="component" value="Unassembled WGS sequence"/>
</dbReference>
<accession>A0ABT5VTA1</accession>
<keyword evidence="1" id="KW-0805">Transcription regulation</keyword>
<dbReference type="SUPFAM" id="SSF46689">
    <property type="entry name" value="Homeodomain-like"/>
    <property type="match status" value="1"/>
</dbReference>
<dbReference type="InterPro" id="IPR001647">
    <property type="entry name" value="HTH_TetR"/>
</dbReference>
<keyword evidence="2 4" id="KW-0238">DNA-binding</keyword>
<comment type="caution">
    <text evidence="6">The sequence shown here is derived from an EMBL/GenBank/DDBJ whole genome shotgun (WGS) entry which is preliminary data.</text>
</comment>
<feature type="DNA-binding region" description="H-T-H motif" evidence="4">
    <location>
        <begin position="29"/>
        <end position="48"/>
    </location>
</feature>
<dbReference type="InterPro" id="IPR009057">
    <property type="entry name" value="Homeodomain-like_sf"/>
</dbReference>
<sequence>MARKKQYIESEVIEKAMHLFWQKGYESTSVRMLEKEMGINQFSMYSSFGSKQGVFLESVKCYKSKLQCIVDKLKADPNGIEGVKEYFYDFIRFSKEKEDAKGCLIVSTISEFGKDLDPIVMSEIVIFTDKLKEIFKEKLAFDKQKDARKIAKQANYLMISLKGLAVASKVSSQSDMEDFIEVTFEKL</sequence>
<evidence type="ECO:0000313" key="6">
    <source>
        <dbReference type="EMBL" id="MDE5418659.1"/>
    </source>
</evidence>
<dbReference type="SUPFAM" id="SSF48498">
    <property type="entry name" value="Tetracyclin repressor-like, C-terminal domain"/>
    <property type="match status" value="1"/>
</dbReference>
<dbReference type="Pfam" id="PF00440">
    <property type="entry name" value="TetR_N"/>
    <property type="match status" value="1"/>
</dbReference>
<protein>
    <submittedName>
        <fullName evidence="6">TetR/AcrR family transcriptional regulator</fullName>
    </submittedName>
</protein>
<proteinExistence type="predicted"/>
<dbReference type="EMBL" id="JAKJSC010000001">
    <property type="protein sequence ID" value="MDE5418659.1"/>
    <property type="molecule type" value="Genomic_DNA"/>
</dbReference>
<reference evidence="6 7" key="1">
    <citation type="submission" date="2022-01" db="EMBL/GenBank/DDBJ databases">
        <title>Labilibaculum sp. nov, a marine bacterium isolated from Antarctica.</title>
        <authorList>
            <person name="Dai W."/>
        </authorList>
    </citation>
    <scope>NUCLEOTIDE SEQUENCE [LARGE SCALE GENOMIC DNA]</scope>
    <source>
        <strain evidence="6 7">DW002</strain>
    </source>
</reference>
<dbReference type="InterPro" id="IPR036271">
    <property type="entry name" value="Tet_transcr_reg_TetR-rel_C_sf"/>
</dbReference>
<evidence type="ECO:0000256" key="1">
    <source>
        <dbReference type="ARBA" id="ARBA00023015"/>
    </source>
</evidence>
<dbReference type="PRINTS" id="PR00455">
    <property type="entry name" value="HTHTETR"/>
</dbReference>
<evidence type="ECO:0000256" key="3">
    <source>
        <dbReference type="ARBA" id="ARBA00023163"/>
    </source>
</evidence>
<dbReference type="PROSITE" id="PS50977">
    <property type="entry name" value="HTH_TETR_2"/>
    <property type="match status" value="1"/>
</dbReference>
<evidence type="ECO:0000259" key="5">
    <source>
        <dbReference type="PROSITE" id="PS50977"/>
    </source>
</evidence>
<dbReference type="Gene3D" id="1.10.10.60">
    <property type="entry name" value="Homeodomain-like"/>
    <property type="match status" value="1"/>
</dbReference>
<organism evidence="6 7">
    <name type="scientific">Paralabilibaculum antarcticum</name>
    <dbReference type="NCBI Taxonomy" id="2912572"/>
    <lineage>
        <taxon>Bacteria</taxon>
        <taxon>Pseudomonadati</taxon>
        <taxon>Bacteroidota</taxon>
        <taxon>Bacteroidia</taxon>
        <taxon>Marinilabiliales</taxon>
        <taxon>Marinifilaceae</taxon>
        <taxon>Paralabilibaculum</taxon>
    </lineage>
</organism>
<evidence type="ECO:0000256" key="2">
    <source>
        <dbReference type="ARBA" id="ARBA00023125"/>
    </source>
</evidence>
<evidence type="ECO:0000256" key="4">
    <source>
        <dbReference type="PROSITE-ProRule" id="PRU00335"/>
    </source>
</evidence>
<dbReference type="RefSeq" id="WP_275109985.1">
    <property type="nucleotide sequence ID" value="NZ_JAKJSC010000001.1"/>
</dbReference>